<evidence type="ECO:0000313" key="3">
    <source>
        <dbReference type="EMBL" id="QIB90119.1"/>
    </source>
</evidence>
<keyword evidence="1" id="KW-0732">Signal</keyword>
<dbReference type="Proteomes" id="UP000467371">
    <property type="component" value="Chromosome"/>
</dbReference>
<dbReference type="GeneID" id="44086006"/>
<gene>
    <name evidence="3" type="ORF">FQU78_02785</name>
</gene>
<dbReference type="RefSeq" id="WP_163645273.1">
    <property type="nucleotide sequence ID" value="NZ_CP042908.1"/>
</dbReference>
<sequence>MKKSILVILVILFAMSGVGCTEKAQTDVGNGEENQTLTSTPIQPVVREHTFDDDVNVTIQKTTYLNSLKTADPGCFFVVATIELNNTGNTTYNINPGMWALEWDGMMYSPDIPATYADGVNHPHVIADEELLVGPGGHQIFQIVYQLQSALSSEPNPEYSIVYLGE</sequence>
<feature type="domain" description="DUF4352" evidence="2">
    <location>
        <begin position="52"/>
        <end position="115"/>
    </location>
</feature>
<reference evidence="3 4" key="1">
    <citation type="journal article" date="2020" name="Environ. Microbiol. Rep.">
        <title>Redox cycling of Fe(II) and Fe(III) in magnetite accelerates aceticlastic methanogenesis by Methanosarcina mazei.</title>
        <authorList>
            <person name="Wang H."/>
            <person name="Byrne J.M."/>
            <person name="Liu P."/>
            <person name="Liu J."/>
            <person name="Dong X."/>
            <person name="Lu Y."/>
        </authorList>
    </citation>
    <scope>NUCLEOTIDE SEQUENCE [LARGE SCALE GENOMIC DNA]</scope>
    <source>
        <strain evidence="4">zm-15</strain>
    </source>
</reference>
<evidence type="ECO:0000256" key="1">
    <source>
        <dbReference type="ARBA" id="ARBA00022729"/>
    </source>
</evidence>
<organism evidence="3 4">
    <name type="scientific">Methanosarcina mazei</name>
    <name type="common">Methanosarcina frisia</name>
    <dbReference type="NCBI Taxonomy" id="2209"/>
    <lineage>
        <taxon>Archaea</taxon>
        <taxon>Methanobacteriati</taxon>
        <taxon>Methanobacteriota</taxon>
        <taxon>Stenosarchaea group</taxon>
        <taxon>Methanomicrobia</taxon>
        <taxon>Methanosarcinales</taxon>
        <taxon>Methanosarcinaceae</taxon>
        <taxon>Methanosarcina</taxon>
    </lineage>
</organism>
<accession>A0A6C0VF64</accession>
<proteinExistence type="predicted"/>
<evidence type="ECO:0000313" key="4">
    <source>
        <dbReference type="Proteomes" id="UP000467371"/>
    </source>
</evidence>
<dbReference type="Gene3D" id="2.60.40.1240">
    <property type="match status" value="1"/>
</dbReference>
<dbReference type="AlphaFoldDB" id="A0A6C0VF64"/>
<dbReference type="InterPro" id="IPR029050">
    <property type="entry name" value="Immunoprotect_excell_Ig-like"/>
</dbReference>
<protein>
    <submittedName>
        <fullName evidence="3">DUF4352 domain-containing protein</fullName>
    </submittedName>
</protein>
<dbReference type="Pfam" id="PF11611">
    <property type="entry name" value="DUF4352"/>
    <property type="match status" value="1"/>
</dbReference>
<dbReference type="InterPro" id="IPR029051">
    <property type="entry name" value="DUF4352"/>
</dbReference>
<name>A0A6C0VF64_METMZ</name>
<dbReference type="PROSITE" id="PS51257">
    <property type="entry name" value="PROKAR_LIPOPROTEIN"/>
    <property type="match status" value="1"/>
</dbReference>
<dbReference type="EMBL" id="CP042908">
    <property type="protein sequence ID" value="QIB90119.1"/>
    <property type="molecule type" value="Genomic_DNA"/>
</dbReference>
<evidence type="ECO:0000259" key="2">
    <source>
        <dbReference type="Pfam" id="PF11611"/>
    </source>
</evidence>